<evidence type="ECO:0000256" key="8">
    <source>
        <dbReference type="ARBA" id="ARBA00048336"/>
    </source>
</evidence>
<evidence type="ECO:0000256" key="7">
    <source>
        <dbReference type="ARBA" id="ARBA00047761"/>
    </source>
</evidence>
<reference evidence="10" key="2">
    <citation type="submission" date="2025-09" db="UniProtKB">
        <authorList>
            <consortium name="Ensembl"/>
        </authorList>
    </citation>
    <scope>IDENTIFICATION</scope>
</reference>
<dbReference type="GeneTree" id="ENSGT00390000010165"/>
<evidence type="ECO:0000256" key="1">
    <source>
        <dbReference type="ARBA" id="ARBA00004123"/>
    </source>
</evidence>
<comment type="function">
    <text evidence="9">Protein phosphatase that catalyzes the dephosphorylation of the C-terminal domain of RNA polymerase II. Plays a role in RNA processing and termination.</text>
</comment>
<evidence type="ECO:0000256" key="2">
    <source>
        <dbReference type="ARBA" id="ARBA00008978"/>
    </source>
</evidence>
<organism evidence="10 11">
    <name type="scientific">Panthera tigris altaica</name>
    <name type="common">Siberian tiger</name>
    <dbReference type="NCBI Taxonomy" id="74533"/>
    <lineage>
        <taxon>Eukaryota</taxon>
        <taxon>Metazoa</taxon>
        <taxon>Chordata</taxon>
        <taxon>Craniata</taxon>
        <taxon>Vertebrata</taxon>
        <taxon>Euteleostomi</taxon>
        <taxon>Mammalia</taxon>
        <taxon>Eutheria</taxon>
        <taxon>Laurasiatheria</taxon>
        <taxon>Carnivora</taxon>
        <taxon>Feliformia</taxon>
        <taxon>Felidae</taxon>
        <taxon>Pantherinae</taxon>
        <taxon>Panthera</taxon>
    </lineage>
</organism>
<evidence type="ECO:0000256" key="6">
    <source>
        <dbReference type="ARBA" id="ARBA00023242"/>
    </source>
</evidence>
<evidence type="ECO:0000313" key="11">
    <source>
        <dbReference type="Proteomes" id="UP000675900"/>
    </source>
</evidence>
<dbReference type="GO" id="GO:0008420">
    <property type="term" value="F:RNA polymerase II CTD heptapeptide repeat phosphatase activity"/>
    <property type="evidence" value="ECO:0007669"/>
    <property type="project" value="UniProtKB-ARBA"/>
</dbReference>
<dbReference type="Gene3D" id="3.40.50.2300">
    <property type="match status" value="1"/>
</dbReference>
<dbReference type="Pfam" id="PF04722">
    <property type="entry name" value="Ssu72"/>
    <property type="match status" value="1"/>
</dbReference>
<evidence type="ECO:0000256" key="9">
    <source>
        <dbReference type="RuleBase" id="RU369031"/>
    </source>
</evidence>
<dbReference type="AlphaFoldDB" id="A0A8C9M4Y5"/>
<protein>
    <recommendedName>
        <fullName evidence="9">RNA polymerase II subunit A C-terminal domain phosphatase SSU72</fullName>
        <shortName evidence="9">CTD phosphatase SSU72</shortName>
        <ecNumber evidence="9">3.1.3.16</ecNumber>
    </recommendedName>
</protein>
<dbReference type="Ensembl" id="ENSPTIT00000012642.1">
    <property type="protein sequence ID" value="ENSPTIP00000008747.1"/>
    <property type="gene ID" value="ENSPTIG00000010030.1"/>
</dbReference>
<keyword evidence="5 9" id="KW-0904">Protein phosphatase</keyword>
<keyword evidence="11" id="KW-1185">Reference proteome</keyword>
<sequence>MPSLLLSVAVVCSSNQNRSMEMHDILSKQRFSFWSFGTGTHVKLPGPALDKTKVYNFKTTYDQMYHNLLRKDKELYMCSLCIGGTHLQHSDVLLTTLP</sequence>
<evidence type="ECO:0000256" key="5">
    <source>
        <dbReference type="ARBA" id="ARBA00022912"/>
    </source>
</evidence>
<evidence type="ECO:0000313" key="10">
    <source>
        <dbReference type="Ensembl" id="ENSPTIP00000008747.1"/>
    </source>
</evidence>
<keyword evidence="6 9" id="KW-0539">Nucleus</keyword>
<dbReference type="InterPro" id="IPR006811">
    <property type="entry name" value="RNA_pol_II_suA"/>
</dbReference>
<dbReference type="EC" id="3.1.3.16" evidence="9"/>
<keyword evidence="4 9" id="KW-0378">Hydrolase</keyword>
<name>A0A8C9M4Y5_PANTA</name>
<dbReference type="PANTHER" id="PTHR20383">
    <property type="entry name" value="RNA POLYMERASE II SUBUNIT A C-TERMINAL DOMAIN PHOSPHATASE"/>
    <property type="match status" value="1"/>
</dbReference>
<reference evidence="10" key="1">
    <citation type="submission" date="2025-08" db="UniProtKB">
        <authorList>
            <consortium name="Ensembl"/>
        </authorList>
    </citation>
    <scope>IDENTIFICATION</scope>
</reference>
<dbReference type="Proteomes" id="UP000675900">
    <property type="component" value="Unassembled WGS sequence"/>
</dbReference>
<evidence type="ECO:0000256" key="3">
    <source>
        <dbReference type="ARBA" id="ARBA00022664"/>
    </source>
</evidence>
<comment type="similarity">
    <text evidence="2 9">Belongs to the SSU72 phosphatase family.</text>
</comment>
<comment type="catalytic activity">
    <reaction evidence="8 9">
        <text>O-phospho-L-threonyl-[protein] + H2O = L-threonyl-[protein] + phosphate</text>
        <dbReference type="Rhea" id="RHEA:47004"/>
        <dbReference type="Rhea" id="RHEA-COMP:11060"/>
        <dbReference type="Rhea" id="RHEA-COMP:11605"/>
        <dbReference type="ChEBI" id="CHEBI:15377"/>
        <dbReference type="ChEBI" id="CHEBI:30013"/>
        <dbReference type="ChEBI" id="CHEBI:43474"/>
        <dbReference type="ChEBI" id="CHEBI:61977"/>
        <dbReference type="EC" id="3.1.3.16"/>
    </reaction>
</comment>
<dbReference type="FunFam" id="3.40.50.2300:FF:000039">
    <property type="entry name" value="RNA polymerase II subunit A C-terminal domain phosphatase"/>
    <property type="match status" value="1"/>
</dbReference>
<evidence type="ECO:0000256" key="4">
    <source>
        <dbReference type="ARBA" id="ARBA00022801"/>
    </source>
</evidence>
<comment type="catalytic activity">
    <reaction evidence="7 9">
        <text>O-phospho-L-seryl-[protein] + H2O = L-seryl-[protein] + phosphate</text>
        <dbReference type="Rhea" id="RHEA:20629"/>
        <dbReference type="Rhea" id="RHEA-COMP:9863"/>
        <dbReference type="Rhea" id="RHEA-COMP:11604"/>
        <dbReference type="ChEBI" id="CHEBI:15377"/>
        <dbReference type="ChEBI" id="CHEBI:29999"/>
        <dbReference type="ChEBI" id="CHEBI:43474"/>
        <dbReference type="ChEBI" id="CHEBI:83421"/>
        <dbReference type="EC" id="3.1.3.16"/>
    </reaction>
</comment>
<proteinExistence type="inferred from homology"/>
<dbReference type="GO" id="GO:0031124">
    <property type="term" value="P:mRNA 3'-end processing"/>
    <property type="evidence" value="ECO:0007669"/>
    <property type="project" value="UniProtKB-ARBA"/>
</dbReference>
<keyword evidence="3 9" id="KW-0507">mRNA processing</keyword>
<comment type="subcellular location">
    <subcellularLocation>
        <location evidence="1 9">Nucleus</location>
    </subcellularLocation>
</comment>
<accession>A0A8C9M4Y5</accession>
<dbReference type="GO" id="GO:0005634">
    <property type="term" value="C:nucleus"/>
    <property type="evidence" value="ECO:0007669"/>
    <property type="project" value="UniProtKB-SubCell"/>
</dbReference>